<reference evidence="7" key="1">
    <citation type="submission" date="2018-04" db="EMBL/GenBank/DDBJ databases">
        <title>Whole genome sequencing of Hypsizygus marmoreus.</title>
        <authorList>
            <person name="Choi I.-G."/>
            <person name="Min B."/>
            <person name="Kim J.-G."/>
            <person name="Kim S."/>
            <person name="Oh Y.-L."/>
            <person name="Kong W.-S."/>
            <person name="Park H."/>
            <person name="Jeong J."/>
            <person name="Song E.-S."/>
        </authorList>
    </citation>
    <scope>NUCLEOTIDE SEQUENCE [LARGE SCALE GENOMIC DNA]</scope>
    <source>
        <strain evidence="7">51987-8</strain>
    </source>
</reference>
<keyword evidence="2 5" id="KW-0812">Transmembrane</keyword>
<dbReference type="PANTHER" id="PTHR23502:SF64">
    <property type="entry name" value="TRANSPORTER, PUTATIVE (AFU_ORTHOLOGUE AFUA_3G11760)-RELATED"/>
    <property type="match status" value="1"/>
</dbReference>
<keyword evidence="4 5" id="KW-0472">Membrane</keyword>
<feature type="transmembrane region" description="Helical" evidence="5">
    <location>
        <begin position="398"/>
        <end position="419"/>
    </location>
</feature>
<dbReference type="Proteomes" id="UP000076154">
    <property type="component" value="Unassembled WGS sequence"/>
</dbReference>
<accession>A0A369JDZ3</accession>
<dbReference type="InParanoid" id="A0A369JDZ3"/>
<evidence type="ECO:0000259" key="6">
    <source>
        <dbReference type="PROSITE" id="PS50850"/>
    </source>
</evidence>
<dbReference type="SUPFAM" id="SSF103473">
    <property type="entry name" value="MFS general substrate transporter"/>
    <property type="match status" value="1"/>
</dbReference>
<dbReference type="InterPro" id="IPR020846">
    <property type="entry name" value="MFS_dom"/>
</dbReference>
<feature type="transmembrane region" description="Helical" evidence="5">
    <location>
        <begin position="329"/>
        <end position="350"/>
    </location>
</feature>
<evidence type="ECO:0000256" key="5">
    <source>
        <dbReference type="SAM" id="Phobius"/>
    </source>
</evidence>
<keyword evidence="8" id="KW-1185">Reference proteome</keyword>
<dbReference type="EMBL" id="LUEZ02000080">
    <property type="protein sequence ID" value="RDB19430.1"/>
    <property type="molecule type" value="Genomic_DNA"/>
</dbReference>
<feature type="transmembrane region" description="Helical" evidence="5">
    <location>
        <begin position="362"/>
        <end position="386"/>
    </location>
</feature>
<gene>
    <name evidence="7" type="primary">YHK8_0</name>
    <name evidence="7" type="ORF">Hypma_013521</name>
</gene>
<dbReference type="PANTHER" id="PTHR23502">
    <property type="entry name" value="MAJOR FACILITATOR SUPERFAMILY"/>
    <property type="match status" value="1"/>
</dbReference>
<feature type="transmembrane region" description="Helical" evidence="5">
    <location>
        <begin position="191"/>
        <end position="211"/>
    </location>
</feature>
<proteinExistence type="predicted"/>
<evidence type="ECO:0000313" key="7">
    <source>
        <dbReference type="EMBL" id="RDB19430.1"/>
    </source>
</evidence>
<evidence type="ECO:0000256" key="1">
    <source>
        <dbReference type="ARBA" id="ARBA00004141"/>
    </source>
</evidence>
<feature type="transmembrane region" description="Helical" evidence="5">
    <location>
        <begin position="132"/>
        <end position="153"/>
    </location>
</feature>
<dbReference type="InterPro" id="IPR036259">
    <property type="entry name" value="MFS_trans_sf"/>
</dbReference>
<feature type="transmembrane region" description="Helical" evidence="5">
    <location>
        <begin position="71"/>
        <end position="91"/>
    </location>
</feature>
<dbReference type="GO" id="GO:0022857">
    <property type="term" value="F:transmembrane transporter activity"/>
    <property type="evidence" value="ECO:0007669"/>
    <property type="project" value="InterPro"/>
</dbReference>
<dbReference type="STRING" id="39966.A0A369JDZ3"/>
<keyword evidence="3 5" id="KW-1133">Transmembrane helix</keyword>
<evidence type="ECO:0000256" key="4">
    <source>
        <dbReference type="ARBA" id="ARBA00023136"/>
    </source>
</evidence>
<feature type="transmembrane region" description="Helical" evidence="5">
    <location>
        <begin position="249"/>
        <end position="272"/>
    </location>
</feature>
<feature type="transmembrane region" description="Helical" evidence="5">
    <location>
        <begin position="103"/>
        <end position="120"/>
    </location>
</feature>
<feature type="transmembrane region" description="Helical" evidence="5">
    <location>
        <begin position="425"/>
        <end position="446"/>
    </location>
</feature>
<feature type="transmembrane region" description="Helical" evidence="5">
    <location>
        <begin position="284"/>
        <end position="308"/>
    </location>
</feature>
<evidence type="ECO:0000313" key="8">
    <source>
        <dbReference type="Proteomes" id="UP000076154"/>
    </source>
</evidence>
<dbReference type="Pfam" id="PF07690">
    <property type="entry name" value="MFS_1"/>
    <property type="match status" value="1"/>
</dbReference>
<name>A0A369JDZ3_HYPMA</name>
<dbReference type="PROSITE" id="PS50850">
    <property type="entry name" value="MFS"/>
    <property type="match status" value="1"/>
</dbReference>
<dbReference type="OrthoDB" id="3066029at2759"/>
<comment type="caution">
    <text evidence="7">The sequence shown here is derived from an EMBL/GenBank/DDBJ whole genome shotgun (WGS) entry which is preliminary data.</text>
</comment>
<evidence type="ECO:0000256" key="2">
    <source>
        <dbReference type="ARBA" id="ARBA00022692"/>
    </source>
</evidence>
<feature type="domain" description="Major facilitator superfamily (MFS) profile" evidence="6">
    <location>
        <begin position="37"/>
        <end position="450"/>
    </location>
</feature>
<dbReference type="GO" id="GO:0005886">
    <property type="term" value="C:plasma membrane"/>
    <property type="evidence" value="ECO:0007669"/>
    <property type="project" value="TreeGrafter"/>
</dbReference>
<dbReference type="InterPro" id="IPR011701">
    <property type="entry name" value="MFS"/>
</dbReference>
<dbReference type="Gene3D" id="1.20.1250.20">
    <property type="entry name" value="MFS general substrate transporter like domains"/>
    <property type="match status" value="1"/>
</dbReference>
<comment type="subcellular location">
    <subcellularLocation>
        <location evidence="1">Membrane</location>
        <topology evidence="1">Multi-pass membrane protein</topology>
    </subcellularLocation>
</comment>
<dbReference type="AlphaFoldDB" id="A0A369JDZ3"/>
<sequence length="466" mass="49785">MNSSEETPLLRPAAVGSSVSKHEAIYLRFSPSRKRLLLTLVSWCGLIPLFVAGTFIPSIPQIALDLNTTGPVISFAVSLSVFAACLGGLSGATYSTFYGRRPAYLVGLPLLCIGSFGVAYSKAVPQLMIWRFIQSFGASPGMSVGAGVIGDIYKLEERGQAMGIFFAACLVGPALAPITGGFAAHYASWRVMQLIIGAFGCVMFVAMVSFFPETSHPGTRGIDKTPDESPKLVFINPLRPLWLLRSPNLLAVSLSGFAVLLTDYVLLVPLAYTIGGRYNITNPALIGACFLPCGVGNMIGAPLAGRISDKVVVRWRDRRGGVWYPEDRLRATMFGGLFLVPLSVLCSGLLTEFVPGRIGLILNLVCLFFNGVGVDIVLSPSAAYAVDVMHDRSAEAMAANSGLRSLMLSIAIAGILPLIDTIGVAGANALTAFLAWVGYFLLWFTIRYGTQMRAWVDVGYSTAKSN</sequence>
<evidence type="ECO:0000256" key="3">
    <source>
        <dbReference type="ARBA" id="ARBA00022989"/>
    </source>
</evidence>
<protein>
    <submittedName>
        <fullName evidence="7">Drug/proton antiporter YHK8</fullName>
    </submittedName>
</protein>
<feature type="transmembrane region" description="Helical" evidence="5">
    <location>
        <begin position="36"/>
        <end position="59"/>
    </location>
</feature>
<feature type="transmembrane region" description="Helical" evidence="5">
    <location>
        <begin position="165"/>
        <end position="185"/>
    </location>
</feature>
<organism evidence="7 8">
    <name type="scientific">Hypsizygus marmoreus</name>
    <name type="common">White beech mushroom</name>
    <name type="synonym">Agaricus marmoreus</name>
    <dbReference type="NCBI Taxonomy" id="39966"/>
    <lineage>
        <taxon>Eukaryota</taxon>
        <taxon>Fungi</taxon>
        <taxon>Dikarya</taxon>
        <taxon>Basidiomycota</taxon>
        <taxon>Agaricomycotina</taxon>
        <taxon>Agaricomycetes</taxon>
        <taxon>Agaricomycetidae</taxon>
        <taxon>Agaricales</taxon>
        <taxon>Tricholomatineae</taxon>
        <taxon>Lyophyllaceae</taxon>
        <taxon>Hypsizygus</taxon>
    </lineage>
</organism>